<evidence type="ECO:0000259" key="3">
    <source>
        <dbReference type="Pfam" id="PF13649"/>
    </source>
</evidence>
<evidence type="ECO:0000256" key="1">
    <source>
        <dbReference type="ARBA" id="ARBA00022603"/>
    </source>
</evidence>
<dbReference type="CDD" id="cd02440">
    <property type="entry name" value="AdoMet_MTases"/>
    <property type="match status" value="1"/>
</dbReference>
<evidence type="ECO:0000313" key="5">
    <source>
        <dbReference type="Proteomes" id="UP000501830"/>
    </source>
</evidence>
<dbReference type="Pfam" id="PF13649">
    <property type="entry name" value="Methyltransf_25"/>
    <property type="match status" value="1"/>
</dbReference>
<dbReference type="EMBL" id="CP049889">
    <property type="protein sequence ID" value="QIK51081.1"/>
    <property type="molecule type" value="Genomic_DNA"/>
</dbReference>
<feature type="domain" description="Methyltransferase" evidence="3">
    <location>
        <begin position="38"/>
        <end position="133"/>
    </location>
</feature>
<reference evidence="4 5" key="1">
    <citation type="journal article" date="2017" name="Int. J. Syst. Evol. Microbiol.">
        <title>Jeotgalibaca porci sp. nov. and Jeotgalibaca arthritidis sp. nov., isolated from pigs, and emended description of the genus Jeotgalibaca.</title>
        <authorList>
            <person name="Zamora L."/>
            <person name="Perez-Sancho M."/>
            <person name="Dominguez L."/>
            <person name="Fernandez-Garayzabal J.F."/>
            <person name="Vela A.I."/>
        </authorList>
    </citation>
    <scope>NUCLEOTIDE SEQUENCE [LARGE SCALE GENOMIC DNA]</scope>
    <source>
        <strain evidence="4 5">CCUG 69148</strain>
    </source>
</reference>
<dbReference type="AlphaFoldDB" id="A0A6G7WFS2"/>
<dbReference type="InterPro" id="IPR041698">
    <property type="entry name" value="Methyltransf_25"/>
</dbReference>
<proteinExistence type="predicted"/>
<dbReference type="PANTHER" id="PTHR43861:SF1">
    <property type="entry name" value="TRANS-ACONITATE 2-METHYLTRANSFERASE"/>
    <property type="match status" value="1"/>
</dbReference>
<dbReference type="InterPro" id="IPR029063">
    <property type="entry name" value="SAM-dependent_MTases_sf"/>
</dbReference>
<dbReference type="SUPFAM" id="SSF53335">
    <property type="entry name" value="S-adenosyl-L-methionine-dependent methyltransferases"/>
    <property type="match status" value="1"/>
</dbReference>
<dbReference type="Gene3D" id="3.40.50.150">
    <property type="entry name" value="Vaccinia Virus protein VP39"/>
    <property type="match status" value="1"/>
</dbReference>
<keyword evidence="1 4" id="KW-0489">Methyltransferase</keyword>
<dbReference type="PANTHER" id="PTHR43861">
    <property type="entry name" value="TRANS-ACONITATE 2-METHYLTRANSFERASE-RELATED"/>
    <property type="match status" value="1"/>
</dbReference>
<keyword evidence="2 4" id="KW-0808">Transferase</keyword>
<organism evidence="4 5">
    <name type="scientific">Jeotgalibaca porci</name>
    <dbReference type="NCBI Taxonomy" id="1868793"/>
    <lineage>
        <taxon>Bacteria</taxon>
        <taxon>Bacillati</taxon>
        <taxon>Bacillota</taxon>
        <taxon>Bacilli</taxon>
        <taxon>Lactobacillales</taxon>
        <taxon>Carnobacteriaceae</taxon>
        <taxon>Jeotgalibaca</taxon>
    </lineage>
</organism>
<dbReference type="GO" id="GO:0032259">
    <property type="term" value="P:methylation"/>
    <property type="evidence" value="ECO:0007669"/>
    <property type="project" value="UniProtKB-KW"/>
</dbReference>
<gene>
    <name evidence="4" type="ORF">G7058_02815</name>
</gene>
<dbReference type="KEGG" id="jpo:G7058_02815"/>
<dbReference type="GeneID" id="94552195"/>
<dbReference type="Gene3D" id="2.20.25.110">
    <property type="entry name" value="S-adenosyl-L-methionine-dependent methyltransferases"/>
    <property type="match status" value="1"/>
</dbReference>
<sequence>MSYHIFSYFYDKVMDQSVYDDWMAFIKKYQPADKNLEILELACGTGQIAVQLAKRGHDVTGFDLSEDMLVLANERMQEENVSFELLQGDMRELADIGHFDVCTCFSDSLCYLREENDLKAVFEGVYANLKDEGVFLFDVHSLHQVNNVFPGYQYIHQDEDDVFLWESFEGDLENSVEHLLTFFVENEDGSFNRLQELHEERVFEIAVYKKLLIEAGFKSVALTADFGRESVSETSPRWFFACKK</sequence>
<accession>A0A6G7WFS2</accession>
<evidence type="ECO:0000256" key="2">
    <source>
        <dbReference type="ARBA" id="ARBA00022679"/>
    </source>
</evidence>
<dbReference type="RefSeq" id="WP_166062126.1">
    <property type="nucleotide sequence ID" value="NZ_CP049889.1"/>
</dbReference>
<evidence type="ECO:0000313" key="4">
    <source>
        <dbReference type="EMBL" id="QIK51081.1"/>
    </source>
</evidence>
<keyword evidence="5" id="KW-1185">Reference proteome</keyword>
<dbReference type="Proteomes" id="UP000501830">
    <property type="component" value="Chromosome"/>
</dbReference>
<protein>
    <submittedName>
        <fullName evidence="4">Class I SAM-dependent methyltransferase</fullName>
    </submittedName>
</protein>
<dbReference type="GO" id="GO:0008168">
    <property type="term" value="F:methyltransferase activity"/>
    <property type="evidence" value="ECO:0007669"/>
    <property type="project" value="UniProtKB-KW"/>
</dbReference>
<name>A0A6G7WFS2_9LACT</name>